<name>A0ABX0UFI3_9BACT</name>
<dbReference type="Pfam" id="PF07505">
    <property type="entry name" value="DUF5131"/>
    <property type="match status" value="1"/>
</dbReference>
<accession>A0ABX0UFI3</accession>
<comment type="caution">
    <text evidence="1">The sequence shown here is derived from an EMBL/GenBank/DDBJ whole genome shotgun (WGS) entry which is preliminary data.</text>
</comment>
<protein>
    <submittedName>
        <fullName evidence="1">Protein gp37</fullName>
    </submittedName>
</protein>
<dbReference type="Proteomes" id="UP001179181">
    <property type="component" value="Unassembled WGS sequence"/>
</dbReference>
<dbReference type="InterPro" id="IPR011101">
    <property type="entry name" value="DUF5131"/>
</dbReference>
<organism evidence="1 2">
    <name type="scientific">Dyadobacter arcticus</name>
    <dbReference type="NCBI Taxonomy" id="1078754"/>
    <lineage>
        <taxon>Bacteria</taxon>
        <taxon>Pseudomonadati</taxon>
        <taxon>Bacteroidota</taxon>
        <taxon>Cytophagia</taxon>
        <taxon>Cytophagales</taxon>
        <taxon>Spirosomataceae</taxon>
        <taxon>Dyadobacter</taxon>
    </lineage>
</organism>
<dbReference type="EMBL" id="JAASQJ010000001">
    <property type="protein sequence ID" value="NIJ51442.1"/>
    <property type="molecule type" value="Genomic_DNA"/>
</dbReference>
<sequence length="247" mass="28521">MKYSKIEWTEATWNPSVGCDKVSAGCKFCYAETMARRLMLMGAPGYEDGFDFKILPNRLDAPKKIKRPTKFFVNSMSDLFHEKMPFSYLDEVFATIRDTPQHTYQILTKREDILVSYFANRSVPDNVWLGVTVEIAKKKNRIDALRSIDAKIRFLSIEPLLENMGELNLTDIHWVIVGGESGSRARPMKSQWAAEIQRQCDDQEVSFFFKQWGTWGEDGLKRNKKANGRLLLGKEWNEEPAFSKAYP</sequence>
<keyword evidence="2" id="KW-1185">Reference proteome</keyword>
<reference evidence="1 2" key="1">
    <citation type="submission" date="2020-03" db="EMBL/GenBank/DDBJ databases">
        <title>Genomic Encyclopedia of Type Strains, Phase IV (KMG-IV): sequencing the most valuable type-strain genomes for metagenomic binning, comparative biology and taxonomic classification.</title>
        <authorList>
            <person name="Goeker M."/>
        </authorList>
    </citation>
    <scope>NUCLEOTIDE SEQUENCE [LARGE SCALE GENOMIC DNA]</scope>
    <source>
        <strain evidence="1 2">DSM 102865</strain>
    </source>
</reference>
<gene>
    <name evidence="1" type="ORF">FHS68_000598</name>
</gene>
<evidence type="ECO:0000313" key="2">
    <source>
        <dbReference type="Proteomes" id="UP001179181"/>
    </source>
</evidence>
<evidence type="ECO:0000313" key="1">
    <source>
        <dbReference type="EMBL" id="NIJ51442.1"/>
    </source>
</evidence>
<proteinExistence type="predicted"/>
<dbReference type="RefSeq" id="WP_167267088.1">
    <property type="nucleotide sequence ID" value="NZ_JAASQJ010000001.1"/>
</dbReference>